<dbReference type="Pfam" id="PF00501">
    <property type="entry name" value="AMP-binding"/>
    <property type="match status" value="1"/>
</dbReference>
<dbReference type="InterPro" id="IPR042099">
    <property type="entry name" value="ANL_N_sf"/>
</dbReference>
<evidence type="ECO:0000313" key="4">
    <source>
        <dbReference type="EMBL" id="SBW12371.1"/>
    </source>
</evidence>
<reference evidence="4" key="1">
    <citation type="submission" date="2016-04" db="EMBL/GenBank/DDBJ databases">
        <authorList>
            <person name="Evans L.H."/>
            <person name="Alamgir A."/>
            <person name="Owens N."/>
            <person name="Weber N.D."/>
            <person name="Virtaneva K."/>
            <person name="Barbian K."/>
            <person name="Babar A."/>
            <person name="Rosenke K."/>
        </authorList>
    </citation>
    <scope>NUCLEOTIDE SEQUENCE</scope>
    <source>
        <strain evidence="4">92-2</strain>
    </source>
</reference>
<dbReference type="GO" id="GO:0016207">
    <property type="term" value="F:4-coumarate-CoA ligase activity"/>
    <property type="evidence" value="ECO:0007669"/>
    <property type="project" value="UniProtKB-EC"/>
</dbReference>
<organism evidence="4">
    <name type="scientific">uncultured Desulfovibrio sp</name>
    <dbReference type="NCBI Taxonomy" id="167968"/>
    <lineage>
        <taxon>Bacteria</taxon>
        <taxon>Pseudomonadati</taxon>
        <taxon>Thermodesulfobacteriota</taxon>
        <taxon>Desulfovibrionia</taxon>
        <taxon>Desulfovibrionales</taxon>
        <taxon>Desulfovibrionaceae</taxon>
        <taxon>Desulfovibrio</taxon>
        <taxon>environmental samples</taxon>
    </lineage>
</organism>
<dbReference type="PANTHER" id="PTHR43201:SF8">
    <property type="entry name" value="ACYL-COA SYNTHETASE FAMILY MEMBER 3"/>
    <property type="match status" value="1"/>
</dbReference>
<comment type="similarity">
    <text evidence="1">Belongs to the ATP-dependent AMP-binding enzyme family.</text>
</comment>
<feature type="domain" description="AMP-dependent synthetase/ligase" evidence="2">
    <location>
        <begin position="78"/>
        <end position="265"/>
    </location>
</feature>
<sequence length="403" mass="44540">MESWPLERIAILDFRAVTAIVQSVAQAELSQRNPLSFEARAPHEFASMRWESLGLDATALENMAQRCNAMFHTTATAPEVGGLCGDFSQQVLQQWENSDRSLTFFTSGSTGKPKPCTHKESHIRQEVTSLAPIVADRTSALITVPMHHMYGFTFGLLLPLSLGVPIRSVPPLPTMVEAQMRPGDLVISIPLLLSRLVDMRGWQASGSEAGQGITLLTGTSPTPPEVMYALERQGFRVMEFFGSSEMGVVCGRFEPEADYELLPHVARGEGEHGNALVRCLPDGVVQHYPLMDNVTWTGQRHLRPGARIDKAVQVGGINVFPQYVASVIERHEGVNQCLVRLMRQDEGYRLKAFVVPHPGYDASALHKELILHARRELSDVQRPGAYTFGPDIPRGPLGKPMDW</sequence>
<accession>A0A212KL30</accession>
<dbReference type="InterPro" id="IPR045851">
    <property type="entry name" value="AMP-bd_C_sf"/>
</dbReference>
<evidence type="ECO:0000259" key="2">
    <source>
        <dbReference type="Pfam" id="PF00501"/>
    </source>
</evidence>
<gene>
    <name evidence="4" type="ORF">KM92DES2_20463</name>
</gene>
<dbReference type="GO" id="GO:0006631">
    <property type="term" value="P:fatty acid metabolic process"/>
    <property type="evidence" value="ECO:0007669"/>
    <property type="project" value="TreeGrafter"/>
</dbReference>
<evidence type="ECO:0000259" key="3">
    <source>
        <dbReference type="Pfam" id="PF13193"/>
    </source>
</evidence>
<dbReference type="InterPro" id="IPR025110">
    <property type="entry name" value="AMP-bd_C"/>
</dbReference>
<protein>
    <submittedName>
        <fullName evidence="4">Putative 4-coumarate--CoA ligase</fullName>
        <ecNumber evidence="4">6.2.1.12</ecNumber>
    </submittedName>
</protein>
<dbReference type="PANTHER" id="PTHR43201">
    <property type="entry name" value="ACYL-COA SYNTHETASE"/>
    <property type="match status" value="1"/>
</dbReference>
<keyword evidence="4" id="KW-0436">Ligase</keyword>
<dbReference type="RefSeq" id="WP_227118355.1">
    <property type="nucleotide sequence ID" value="NZ_LT598928.1"/>
</dbReference>
<dbReference type="EMBL" id="FLUP01000002">
    <property type="protein sequence ID" value="SBW12371.1"/>
    <property type="molecule type" value="Genomic_DNA"/>
</dbReference>
<feature type="domain" description="AMP-binding enzyme C-terminal" evidence="3">
    <location>
        <begin position="324"/>
        <end position="399"/>
    </location>
</feature>
<proteinExistence type="inferred from homology"/>
<evidence type="ECO:0000256" key="1">
    <source>
        <dbReference type="ARBA" id="ARBA00006432"/>
    </source>
</evidence>
<dbReference type="Gene3D" id="3.30.300.30">
    <property type="match status" value="1"/>
</dbReference>
<dbReference type="InterPro" id="IPR000873">
    <property type="entry name" value="AMP-dep_synth/lig_dom"/>
</dbReference>
<dbReference type="Pfam" id="PF13193">
    <property type="entry name" value="AMP-binding_C"/>
    <property type="match status" value="1"/>
</dbReference>
<dbReference type="Gene3D" id="3.40.50.12780">
    <property type="entry name" value="N-terminal domain of ligase-like"/>
    <property type="match status" value="1"/>
</dbReference>
<dbReference type="GO" id="GO:0031956">
    <property type="term" value="F:medium-chain fatty acid-CoA ligase activity"/>
    <property type="evidence" value="ECO:0007669"/>
    <property type="project" value="TreeGrafter"/>
</dbReference>
<dbReference type="EC" id="6.2.1.12" evidence="4"/>
<dbReference type="SUPFAM" id="SSF56801">
    <property type="entry name" value="Acetyl-CoA synthetase-like"/>
    <property type="match status" value="1"/>
</dbReference>
<name>A0A212KL30_9BACT</name>
<dbReference type="AlphaFoldDB" id="A0A212KL30"/>